<accession>A0A0E0BAG3</accession>
<dbReference type="EnsemblPlants" id="OGLUM10G09640.1">
    <property type="protein sequence ID" value="OGLUM10G09640.1"/>
    <property type="gene ID" value="OGLUM10G09640"/>
</dbReference>
<dbReference type="InterPro" id="IPR007608">
    <property type="entry name" value="Senescence_reg_S40"/>
</dbReference>
<reference evidence="3" key="1">
    <citation type="submission" date="2015-04" db="UniProtKB">
        <authorList>
            <consortium name="EnsemblPlants"/>
        </authorList>
    </citation>
    <scope>IDENTIFICATION</scope>
</reference>
<protein>
    <submittedName>
        <fullName evidence="3">Uncharacterized protein</fullName>
    </submittedName>
</protein>
<evidence type="ECO:0000256" key="1">
    <source>
        <dbReference type="ARBA" id="ARBA00034773"/>
    </source>
</evidence>
<feature type="compositionally biased region" description="Pro residues" evidence="2">
    <location>
        <begin position="50"/>
        <end position="62"/>
    </location>
</feature>
<dbReference type="eggNOG" id="ENOG502S22W">
    <property type="taxonomic scope" value="Eukaryota"/>
</dbReference>
<dbReference type="Proteomes" id="UP000026961">
    <property type="component" value="Chromosome 10"/>
</dbReference>
<feature type="region of interest" description="Disordered" evidence="2">
    <location>
        <begin position="151"/>
        <end position="191"/>
    </location>
</feature>
<organism evidence="3">
    <name type="scientific">Oryza glumipatula</name>
    <dbReference type="NCBI Taxonomy" id="40148"/>
    <lineage>
        <taxon>Eukaryota</taxon>
        <taxon>Viridiplantae</taxon>
        <taxon>Streptophyta</taxon>
        <taxon>Embryophyta</taxon>
        <taxon>Tracheophyta</taxon>
        <taxon>Spermatophyta</taxon>
        <taxon>Magnoliopsida</taxon>
        <taxon>Liliopsida</taxon>
        <taxon>Poales</taxon>
        <taxon>Poaceae</taxon>
        <taxon>BOP clade</taxon>
        <taxon>Oryzoideae</taxon>
        <taxon>Oryzeae</taxon>
        <taxon>Oryzinae</taxon>
        <taxon>Oryza</taxon>
    </lineage>
</organism>
<name>A0A0E0BAG3_9ORYZ</name>
<sequence>MDSAARTRRSPPAERFLGMFTSPTPSLPTSPTAAGDELLEGDLLFAPAPSSDPPPPPPPDPSGKPARVPGGHVGLLAALHEGDRRLSGRGGAAAAVATAGAAGALLRRKATIAAAEAAASSSAQTQSPPSAARAIPSAPRVRFHLPEQPPAVPYHQSAPVKVPVRPPPQRRSGWDHLAGVPGDGYDDDDDEELLRGDAAMLPPHEMVARASAGGGFGGPVKPSSMLEGVGRTLKGRDLRRVRDAVLRQTGFLD</sequence>
<dbReference type="PANTHER" id="PTHR33083">
    <property type="entry name" value="EXPRESSED PROTEIN"/>
    <property type="match status" value="1"/>
</dbReference>
<feature type="region of interest" description="Disordered" evidence="2">
    <location>
        <begin position="1"/>
        <end position="73"/>
    </location>
</feature>
<dbReference type="GO" id="GO:0010150">
    <property type="term" value="P:leaf senescence"/>
    <property type="evidence" value="ECO:0007669"/>
    <property type="project" value="UniProtKB-ARBA"/>
</dbReference>
<dbReference type="Pfam" id="PF04520">
    <property type="entry name" value="Senescence_reg"/>
    <property type="match status" value="1"/>
</dbReference>
<proteinExistence type="inferred from homology"/>
<dbReference type="Gramene" id="OGLUM10G09640.1">
    <property type="protein sequence ID" value="OGLUM10G09640.1"/>
    <property type="gene ID" value="OGLUM10G09640"/>
</dbReference>
<keyword evidence="4" id="KW-1185">Reference proteome</keyword>
<evidence type="ECO:0000313" key="3">
    <source>
        <dbReference type="EnsemblPlants" id="OGLUM10G09640.1"/>
    </source>
</evidence>
<reference evidence="3" key="2">
    <citation type="submission" date="2018-05" db="EMBL/GenBank/DDBJ databases">
        <title>OgluRS3 (Oryza glumaepatula Reference Sequence Version 3).</title>
        <authorList>
            <person name="Zhang J."/>
            <person name="Kudrna D."/>
            <person name="Lee S."/>
            <person name="Talag J."/>
            <person name="Welchert J."/>
            <person name="Wing R.A."/>
        </authorList>
    </citation>
    <scope>NUCLEOTIDE SEQUENCE [LARGE SCALE GENOMIC DNA]</scope>
</reference>
<dbReference type="STRING" id="40148.A0A0E0BAG3"/>
<dbReference type="PANTHER" id="PTHR33083:SF111">
    <property type="entry name" value="OJ000126_13.10 PROTEIN"/>
    <property type="match status" value="1"/>
</dbReference>
<comment type="similarity">
    <text evidence="1">Belongs to the senescence regulator S40 family.</text>
</comment>
<dbReference type="HOGENOM" id="CLU_088831_0_1_1"/>
<evidence type="ECO:0000256" key="2">
    <source>
        <dbReference type="SAM" id="MobiDB-lite"/>
    </source>
</evidence>
<dbReference type="AlphaFoldDB" id="A0A0E0BAG3"/>
<evidence type="ECO:0000313" key="4">
    <source>
        <dbReference type="Proteomes" id="UP000026961"/>
    </source>
</evidence>
<feature type="compositionally biased region" description="Low complexity" evidence="2">
    <location>
        <begin position="21"/>
        <end position="32"/>
    </location>
</feature>